<dbReference type="AlphaFoldDB" id="A0A077MDT0"/>
<keyword evidence="2" id="KW-0813">Transport</keyword>
<name>A0A077MDT0_9MICO</name>
<evidence type="ECO:0000313" key="4">
    <source>
        <dbReference type="EMBL" id="CCI53102.1"/>
    </source>
</evidence>
<dbReference type="Pfam" id="PF02632">
    <property type="entry name" value="BioY"/>
    <property type="match status" value="1"/>
</dbReference>
<protein>
    <recommendedName>
        <fullName evidence="2">Biotin transporter</fullName>
    </recommendedName>
</protein>
<keyword evidence="5" id="KW-1185">Reference proteome</keyword>
<comment type="caution">
    <text evidence="4">The sequence shown here is derived from an EMBL/GenBank/DDBJ whole genome shotgun (WGS) entry which is preliminary data.</text>
</comment>
<evidence type="ECO:0000256" key="3">
    <source>
        <dbReference type="SAM" id="Phobius"/>
    </source>
</evidence>
<comment type="subcellular location">
    <subcellularLocation>
        <location evidence="2">Cell membrane</location>
        <topology evidence="2">Multi-pass membrane protein</topology>
    </subcellularLocation>
</comment>
<keyword evidence="2" id="KW-1003">Cell membrane</keyword>
<evidence type="ECO:0000256" key="1">
    <source>
        <dbReference type="ARBA" id="ARBA00010692"/>
    </source>
</evidence>
<feature type="transmembrane region" description="Helical" evidence="3">
    <location>
        <begin position="70"/>
        <end position="88"/>
    </location>
</feature>
<gene>
    <name evidence="4" type="primary">bioY</name>
    <name evidence="4" type="ORF">BN13_30054</name>
</gene>
<keyword evidence="3" id="KW-1133">Transmembrane helix</keyword>
<feature type="transmembrane region" description="Helical" evidence="3">
    <location>
        <begin position="47"/>
        <end position="65"/>
    </location>
</feature>
<dbReference type="Gene3D" id="1.10.1760.20">
    <property type="match status" value="1"/>
</dbReference>
<feature type="transmembrane region" description="Helical" evidence="3">
    <location>
        <begin position="94"/>
        <end position="116"/>
    </location>
</feature>
<dbReference type="GO" id="GO:0015225">
    <property type="term" value="F:biotin transmembrane transporter activity"/>
    <property type="evidence" value="ECO:0007669"/>
    <property type="project" value="UniProtKB-UniRule"/>
</dbReference>
<organism evidence="4 5">
    <name type="scientific">Nostocoides jenkinsii Ben 74</name>
    <dbReference type="NCBI Taxonomy" id="1193518"/>
    <lineage>
        <taxon>Bacteria</taxon>
        <taxon>Bacillati</taxon>
        <taxon>Actinomycetota</taxon>
        <taxon>Actinomycetes</taxon>
        <taxon>Micrococcales</taxon>
        <taxon>Intrasporangiaceae</taxon>
        <taxon>Nostocoides</taxon>
    </lineage>
</organism>
<keyword evidence="2 3" id="KW-0472">Membrane</keyword>
<dbReference type="PANTHER" id="PTHR34295">
    <property type="entry name" value="BIOTIN TRANSPORTER BIOY"/>
    <property type="match status" value="1"/>
</dbReference>
<proteinExistence type="inferred from homology"/>
<dbReference type="EMBL" id="CAJC01000139">
    <property type="protein sequence ID" value="CCI53102.1"/>
    <property type="molecule type" value="Genomic_DNA"/>
</dbReference>
<dbReference type="Proteomes" id="UP000035720">
    <property type="component" value="Unassembled WGS sequence"/>
</dbReference>
<dbReference type="PANTHER" id="PTHR34295:SF1">
    <property type="entry name" value="BIOTIN TRANSPORTER BIOY"/>
    <property type="match status" value="1"/>
</dbReference>
<evidence type="ECO:0000256" key="2">
    <source>
        <dbReference type="PIRNR" id="PIRNR016661"/>
    </source>
</evidence>
<dbReference type="STRING" id="1193518.BN13_30054"/>
<dbReference type="GO" id="GO:0005886">
    <property type="term" value="C:plasma membrane"/>
    <property type="evidence" value="ECO:0007669"/>
    <property type="project" value="UniProtKB-SubCell"/>
</dbReference>
<reference evidence="4 5" key="1">
    <citation type="journal article" date="2013" name="ISME J.">
        <title>A metabolic model for members of the genus Tetrasphaera involved in enhanced biological phosphorus removal.</title>
        <authorList>
            <person name="Kristiansen R."/>
            <person name="Nguyen H.T.T."/>
            <person name="Saunders A.M."/>
            <person name="Nielsen J.L."/>
            <person name="Wimmer R."/>
            <person name="Le V.Q."/>
            <person name="McIlroy S.J."/>
            <person name="Petrovski S."/>
            <person name="Seviour R.J."/>
            <person name="Calteau A."/>
            <person name="Nielsen K.L."/>
            <person name="Nielsen P.H."/>
        </authorList>
    </citation>
    <scope>NUCLEOTIDE SEQUENCE [LARGE SCALE GENOMIC DNA]</scope>
    <source>
        <strain evidence="4 5">Ben 74</strain>
    </source>
</reference>
<feature type="transmembrane region" description="Helical" evidence="3">
    <location>
        <begin position="23"/>
        <end position="41"/>
    </location>
</feature>
<accession>A0A077MDT0</accession>
<feature type="transmembrane region" description="Helical" evidence="3">
    <location>
        <begin position="167"/>
        <end position="187"/>
    </location>
</feature>
<sequence length="193" mass="19538">MTAIVERPRVLADVIPGGLARDAALVLGGAGFVGLLAQWAITLPFTPVPLTLGTFAVLLTGAALGTARGLASIGIYVAAGMAGVPWFAGHSSGWGFPSFGYLIGFVVAATLVGALAARGGDRTVLKTIGLMILGNLVIYAIGVPYLAANTGMDLATAIDKGATPFLLGDAVKIVLAAGLLPTAWALVRRVRDN</sequence>
<keyword evidence="3" id="KW-0812">Transmembrane</keyword>
<evidence type="ECO:0000313" key="5">
    <source>
        <dbReference type="Proteomes" id="UP000035720"/>
    </source>
</evidence>
<dbReference type="RefSeq" id="WP_048543657.1">
    <property type="nucleotide sequence ID" value="NZ_HF571038.1"/>
</dbReference>
<comment type="similarity">
    <text evidence="1 2">Belongs to the BioY family.</text>
</comment>
<dbReference type="PIRSF" id="PIRSF016661">
    <property type="entry name" value="BioY"/>
    <property type="match status" value="1"/>
</dbReference>
<dbReference type="InterPro" id="IPR003784">
    <property type="entry name" value="BioY"/>
</dbReference>
<feature type="transmembrane region" description="Helical" evidence="3">
    <location>
        <begin position="128"/>
        <end position="147"/>
    </location>
</feature>